<dbReference type="Gene3D" id="3.30.1380.10">
    <property type="match status" value="1"/>
</dbReference>
<keyword evidence="2" id="KW-0378">Hydrolase</keyword>
<dbReference type="STRING" id="211114.SAMN04489726_7834"/>
<keyword evidence="2" id="KW-0121">Carboxypeptidase</keyword>
<protein>
    <submittedName>
        <fullName evidence="2">D-alanyl-D-alanine carboxypeptidase</fullName>
    </submittedName>
</protein>
<keyword evidence="3" id="KW-1185">Reference proteome</keyword>
<evidence type="ECO:0000313" key="3">
    <source>
        <dbReference type="Proteomes" id="UP000183376"/>
    </source>
</evidence>
<dbReference type="eggNOG" id="COG1876">
    <property type="taxonomic scope" value="Bacteria"/>
</dbReference>
<feature type="domain" description="D-alanyl-D-alanine carboxypeptidase-like core" evidence="1">
    <location>
        <begin position="61"/>
        <end position="167"/>
    </location>
</feature>
<dbReference type="GO" id="GO:0006508">
    <property type="term" value="P:proteolysis"/>
    <property type="evidence" value="ECO:0007669"/>
    <property type="project" value="InterPro"/>
</dbReference>
<accession>A0A1H0DIT8</accession>
<dbReference type="Proteomes" id="UP000183376">
    <property type="component" value="Chromosome I"/>
</dbReference>
<dbReference type="Pfam" id="PF02557">
    <property type="entry name" value="VanY"/>
    <property type="match status" value="1"/>
</dbReference>
<dbReference type="AlphaFoldDB" id="A0A1H0DIT8"/>
<gene>
    <name evidence="2" type="ORF">SAMN04489726_7834</name>
</gene>
<reference evidence="2 3" key="1">
    <citation type="submission" date="2016-10" db="EMBL/GenBank/DDBJ databases">
        <authorList>
            <person name="de Groot N.N."/>
        </authorList>
    </citation>
    <scope>NUCLEOTIDE SEQUENCE [LARGE SCALE GENOMIC DNA]</scope>
    <source>
        <strain evidence="2 3">DSM 44149</strain>
    </source>
</reference>
<proteinExistence type="predicted"/>
<dbReference type="InterPro" id="IPR009045">
    <property type="entry name" value="Zn_M74/Hedgehog-like"/>
</dbReference>
<organism evidence="2 3">
    <name type="scientific">Allokutzneria albata</name>
    <name type="common">Kibdelosporangium albatum</name>
    <dbReference type="NCBI Taxonomy" id="211114"/>
    <lineage>
        <taxon>Bacteria</taxon>
        <taxon>Bacillati</taxon>
        <taxon>Actinomycetota</taxon>
        <taxon>Actinomycetes</taxon>
        <taxon>Pseudonocardiales</taxon>
        <taxon>Pseudonocardiaceae</taxon>
        <taxon>Allokutzneria</taxon>
    </lineage>
</organism>
<dbReference type="EMBL" id="LT629701">
    <property type="protein sequence ID" value="SDN70060.1"/>
    <property type="molecule type" value="Genomic_DNA"/>
</dbReference>
<sequence>MRIVLTMVVTLLVGLGALFYIEPTKPMPGEAYVELVNVTGDDEAPKCALDARYSNEAPRGLRDDVLAAWNTLKSKAAAEGVQMCLNDGKRSAWQQQAEFDSAVRRFGSAEQASKYVLTPEASKHVQGVAVDIQPLSAASWVERGNGKLGWCRRYQNETWHFEFDPSYVGGCPPMLPNALASR</sequence>
<dbReference type="SUPFAM" id="SSF55166">
    <property type="entry name" value="Hedgehog/DD-peptidase"/>
    <property type="match status" value="1"/>
</dbReference>
<evidence type="ECO:0000313" key="2">
    <source>
        <dbReference type="EMBL" id="SDN70060.1"/>
    </source>
</evidence>
<dbReference type="RefSeq" id="WP_052407413.1">
    <property type="nucleotide sequence ID" value="NZ_JOEF01000010.1"/>
</dbReference>
<name>A0A1H0DIT8_ALLAB</name>
<dbReference type="GO" id="GO:0004180">
    <property type="term" value="F:carboxypeptidase activity"/>
    <property type="evidence" value="ECO:0007669"/>
    <property type="project" value="UniProtKB-KW"/>
</dbReference>
<dbReference type="OrthoDB" id="3293184at2"/>
<evidence type="ECO:0000259" key="1">
    <source>
        <dbReference type="Pfam" id="PF02557"/>
    </source>
</evidence>
<dbReference type="InterPro" id="IPR003709">
    <property type="entry name" value="VanY-like_core_dom"/>
</dbReference>
<keyword evidence="2" id="KW-0645">Protease</keyword>